<keyword evidence="8" id="KW-1185">Reference proteome</keyword>
<evidence type="ECO:0000256" key="4">
    <source>
        <dbReference type="ARBA" id="ARBA00022989"/>
    </source>
</evidence>
<accession>A0A0A5GM41</accession>
<keyword evidence="3" id="KW-0133">Cell shape</keyword>
<dbReference type="Proteomes" id="UP000030528">
    <property type="component" value="Unassembled WGS sequence"/>
</dbReference>
<feature type="transmembrane region" description="Helical" evidence="6">
    <location>
        <begin position="208"/>
        <end position="241"/>
    </location>
</feature>
<evidence type="ECO:0000256" key="5">
    <source>
        <dbReference type="ARBA" id="ARBA00023136"/>
    </source>
</evidence>
<evidence type="ECO:0000256" key="3">
    <source>
        <dbReference type="ARBA" id="ARBA00022960"/>
    </source>
</evidence>
<organism evidence="7 8">
    <name type="scientific">Pontibacillus halophilus JSM 076056 = DSM 19796</name>
    <dbReference type="NCBI Taxonomy" id="1385510"/>
    <lineage>
        <taxon>Bacteria</taxon>
        <taxon>Bacillati</taxon>
        <taxon>Bacillota</taxon>
        <taxon>Bacilli</taxon>
        <taxon>Bacillales</taxon>
        <taxon>Bacillaceae</taxon>
        <taxon>Pontibacillus</taxon>
    </lineage>
</organism>
<dbReference type="RefSeq" id="WP_026800559.1">
    <property type="nucleotide sequence ID" value="NZ_AULI01000008.1"/>
</dbReference>
<evidence type="ECO:0000256" key="1">
    <source>
        <dbReference type="ARBA" id="ARBA00004141"/>
    </source>
</evidence>
<evidence type="ECO:0000313" key="7">
    <source>
        <dbReference type="EMBL" id="KGX92303.1"/>
    </source>
</evidence>
<dbReference type="InterPro" id="IPR047928">
    <property type="entry name" value="Perm_prefix_1"/>
</dbReference>
<gene>
    <name evidence="7" type="ORF">N781_16185</name>
</gene>
<dbReference type="STRING" id="1385510.GCA_000425205_02198"/>
<dbReference type="NCBIfam" id="NF038403">
    <property type="entry name" value="perm_prefix_1"/>
    <property type="match status" value="1"/>
</dbReference>
<dbReference type="EMBL" id="AVPE01000006">
    <property type="protein sequence ID" value="KGX92303.1"/>
    <property type="molecule type" value="Genomic_DNA"/>
</dbReference>
<dbReference type="InterPro" id="IPR001182">
    <property type="entry name" value="FtsW/RodA"/>
</dbReference>
<dbReference type="Pfam" id="PF01098">
    <property type="entry name" value="FTSW_RODA_SPOVE"/>
    <property type="match status" value="2"/>
</dbReference>
<dbReference type="GO" id="GO:0005886">
    <property type="term" value="C:plasma membrane"/>
    <property type="evidence" value="ECO:0007669"/>
    <property type="project" value="TreeGrafter"/>
</dbReference>
<dbReference type="OrthoDB" id="2192428at2"/>
<proteinExistence type="predicted"/>
<dbReference type="AlphaFoldDB" id="A0A0A5GM41"/>
<keyword evidence="5 6" id="KW-0472">Membrane</keyword>
<evidence type="ECO:0000313" key="8">
    <source>
        <dbReference type="Proteomes" id="UP000030528"/>
    </source>
</evidence>
<dbReference type="PANTHER" id="PTHR30474">
    <property type="entry name" value="CELL CYCLE PROTEIN"/>
    <property type="match status" value="1"/>
</dbReference>
<dbReference type="eggNOG" id="COG0772">
    <property type="taxonomic scope" value="Bacteria"/>
</dbReference>
<comment type="caution">
    <text evidence="7">The sequence shown here is derived from an EMBL/GenBank/DDBJ whole genome shotgun (WGS) entry which is preliminary data.</text>
</comment>
<dbReference type="GO" id="GO:0008360">
    <property type="term" value="P:regulation of cell shape"/>
    <property type="evidence" value="ECO:0007669"/>
    <property type="project" value="UniProtKB-KW"/>
</dbReference>
<keyword evidence="4 6" id="KW-1133">Transmembrane helix</keyword>
<feature type="transmembrane region" description="Helical" evidence="6">
    <location>
        <begin position="82"/>
        <end position="102"/>
    </location>
</feature>
<dbReference type="PANTHER" id="PTHR30474:SF1">
    <property type="entry name" value="PEPTIDOGLYCAN GLYCOSYLTRANSFERASE MRDB"/>
    <property type="match status" value="1"/>
</dbReference>
<feature type="transmembrane region" description="Helical" evidence="6">
    <location>
        <begin position="346"/>
        <end position="371"/>
    </location>
</feature>
<feature type="transmembrane region" description="Helical" evidence="6">
    <location>
        <begin position="383"/>
        <end position="405"/>
    </location>
</feature>
<reference evidence="7 8" key="1">
    <citation type="submission" date="2013-08" db="EMBL/GenBank/DDBJ databases">
        <authorList>
            <person name="Huang J."/>
            <person name="Wang G."/>
        </authorList>
    </citation>
    <scope>NUCLEOTIDE SEQUENCE [LARGE SCALE GENOMIC DNA]</scope>
    <source>
        <strain evidence="7 8">JSM 076056</strain>
    </source>
</reference>
<dbReference type="GO" id="GO:0032153">
    <property type="term" value="C:cell division site"/>
    <property type="evidence" value="ECO:0007669"/>
    <property type="project" value="TreeGrafter"/>
</dbReference>
<evidence type="ECO:0000256" key="6">
    <source>
        <dbReference type="SAM" id="Phobius"/>
    </source>
</evidence>
<keyword evidence="2 6" id="KW-0812">Transmembrane</keyword>
<feature type="transmembrane region" description="Helical" evidence="6">
    <location>
        <begin position="145"/>
        <end position="165"/>
    </location>
</feature>
<name>A0A0A5GM41_9BACI</name>
<evidence type="ECO:0000256" key="2">
    <source>
        <dbReference type="ARBA" id="ARBA00022692"/>
    </source>
</evidence>
<feature type="transmembrane region" description="Helical" evidence="6">
    <location>
        <begin position="309"/>
        <end position="334"/>
    </location>
</feature>
<dbReference type="GO" id="GO:0051301">
    <property type="term" value="P:cell division"/>
    <property type="evidence" value="ECO:0007669"/>
    <property type="project" value="InterPro"/>
</dbReference>
<feature type="transmembrane region" description="Helical" evidence="6">
    <location>
        <begin position="171"/>
        <end position="196"/>
    </location>
</feature>
<protein>
    <submittedName>
        <fullName evidence="7">Membrane protein</fullName>
    </submittedName>
</protein>
<feature type="transmembrane region" description="Helical" evidence="6">
    <location>
        <begin position="114"/>
        <end position="133"/>
    </location>
</feature>
<sequence length="418" mass="47105">MGLDKKFEAYLDKLCKRIRNKDVHDTIKLEIGDHLQELKEDAMERGFSEEEAINQALTHMGDEKVLGKQLNRTHKAPMDLQIILPVLAVSLFGLLIMYNLQFHSTIKALHEMNVFSNSLVYYLAGLLSMLVMFRFDYRRLATYSIPIYIGTLLILSLTLLLGVWVDGIPFLNIGFAFINFTEVTPYLLAVSFAGIFHKWDWKDTRKFWIGAGVLALPILLLSTTWAVAATFLSLIVCMTIVSVSKASIKQVLAITLPLSIWPLVRFFVQADTSTLPNAYAGLTLRDANFIGSALQSTPEPVSRVHTDFIFSYTIYTFGWLSAIIVFGLIAYFIWRIIRTGRRMVYSYARLLTIGLAATFSVQFFLSILMNFGLPGLPGVAMPFMSFGGSHILIEMIAVGLLLSIYRRRNTAEQAMAYS</sequence>
<comment type="subcellular location">
    <subcellularLocation>
        <location evidence="1">Membrane</location>
        <topology evidence="1">Multi-pass membrane protein</topology>
    </subcellularLocation>
</comment>
<dbReference type="GO" id="GO:0015648">
    <property type="term" value="F:lipid-linked peptidoglycan transporter activity"/>
    <property type="evidence" value="ECO:0007669"/>
    <property type="project" value="TreeGrafter"/>
</dbReference>